<protein>
    <submittedName>
        <fullName evidence="1">Uncharacterized protein</fullName>
    </submittedName>
</protein>
<name>A0AAN7QN49_9MYRT</name>
<proteinExistence type="predicted"/>
<reference evidence="1 2" key="1">
    <citation type="journal article" date="2023" name="Hortic Res">
        <title>Pangenome of water caltrop reveals structural variations and asymmetric subgenome divergence after allopolyploidization.</title>
        <authorList>
            <person name="Zhang X."/>
            <person name="Chen Y."/>
            <person name="Wang L."/>
            <person name="Yuan Y."/>
            <person name="Fang M."/>
            <person name="Shi L."/>
            <person name="Lu R."/>
            <person name="Comes H.P."/>
            <person name="Ma Y."/>
            <person name="Chen Y."/>
            <person name="Huang G."/>
            <person name="Zhou Y."/>
            <person name="Zheng Z."/>
            <person name="Qiu Y."/>
        </authorList>
    </citation>
    <scope>NUCLEOTIDE SEQUENCE [LARGE SCALE GENOMIC DNA]</scope>
    <source>
        <tissue evidence="1">Roots</tissue>
    </source>
</reference>
<dbReference type="AlphaFoldDB" id="A0AAN7QN49"/>
<evidence type="ECO:0000313" key="2">
    <source>
        <dbReference type="Proteomes" id="UP001345219"/>
    </source>
</evidence>
<organism evidence="1 2">
    <name type="scientific">Trapa incisa</name>
    <dbReference type="NCBI Taxonomy" id="236973"/>
    <lineage>
        <taxon>Eukaryota</taxon>
        <taxon>Viridiplantae</taxon>
        <taxon>Streptophyta</taxon>
        <taxon>Embryophyta</taxon>
        <taxon>Tracheophyta</taxon>
        <taxon>Spermatophyta</taxon>
        <taxon>Magnoliopsida</taxon>
        <taxon>eudicotyledons</taxon>
        <taxon>Gunneridae</taxon>
        <taxon>Pentapetalae</taxon>
        <taxon>rosids</taxon>
        <taxon>malvids</taxon>
        <taxon>Myrtales</taxon>
        <taxon>Lythraceae</taxon>
        <taxon>Trapa</taxon>
    </lineage>
</organism>
<dbReference type="Proteomes" id="UP001345219">
    <property type="component" value="Chromosome 22"/>
</dbReference>
<sequence length="129" mass="14031">MNKQRQCGCIRPTSSSRSLGKPSIRHLTQRLFSRKLTDTLLHFTIRLKRTRGFSCHSASVSSWVLSSIWVVDHRCGLNCGVGQRFSCLPVESPSTAVGPPCQIPTGPPGGSPVMITAVDPSGCKINLKR</sequence>
<evidence type="ECO:0000313" key="1">
    <source>
        <dbReference type="EMBL" id="KAK4772939.1"/>
    </source>
</evidence>
<comment type="caution">
    <text evidence="1">The sequence shown here is derived from an EMBL/GenBank/DDBJ whole genome shotgun (WGS) entry which is preliminary data.</text>
</comment>
<dbReference type="EMBL" id="JAXIOK010000004">
    <property type="protein sequence ID" value="KAK4772939.1"/>
    <property type="molecule type" value="Genomic_DNA"/>
</dbReference>
<accession>A0AAN7QN49</accession>
<keyword evidence="2" id="KW-1185">Reference proteome</keyword>
<gene>
    <name evidence="1" type="ORF">SAY87_027958</name>
</gene>